<dbReference type="PANTHER" id="PTHR44846">
    <property type="entry name" value="MANNOSYL-D-GLYCERATE TRANSPORT/METABOLISM SYSTEM REPRESSOR MNGR-RELATED"/>
    <property type="match status" value="1"/>
</dbReference>
<dbReference type="PROSITE" id="PS50949">
    <property type="entry name" value="HTH_GNTR"/>
    <property type="match status" value="1"/>
</dbReference>
<evidence type="ECO:0000256" key="7">
    <source>
        <dbReference type="ARBA" id="ARBA00060686"/>
    </source>
</evidence>
<dbReference type="InterPro" id="IPR000524">
    <property type="entry name" value="Tscrpt_reg_HTH_GntR"/>
</dbReference>
<evidence type="ECO:0000259" key="10">
    <source>
        <dbReference type="PROSITE" id="PS50949"/>
    </source>
</evidence>
<evidence type="ECO:0000256" key="1">
    <source>
        <dbReference type="ARBA" id="ARBA00022491"/>
    </source>
</evidence>
<dbReference type="PRINTS" id="PR00037">
    <property type="entry name" value="HTHLACR"/>
</dbReference>
<dbReference type="GO" id="GO:0003677">
    <property type="term" value="F:DNA binding"/>
    <property type="evidence" value="ECO:0007669"/>
    <property type="project" value="UniProtKB-UniRule"/>
</dbReference>
<evidence type="ECO:0000256" key="9">
    <source>
        <dbReference type="NCBIfam" id="TIGR02018"/>
    </source>
</evidence>
<evidence type="ECO:0000256" key="6">
    <source>
        <dbReference type="ARBA" id="ARBA00058362"/>
    </source>
</evidence>
<name>A0A2A5JVN6_PSEO7</name>
<keyword evidence="4" id="KW-0238">DNA-binding</keyword>
<comment type="pathway">
    <text evidence="7">Amino-acid degradation; L-histidine degradation into L-glutamate [regulation].</text>
</comment>
<comment type="function">
    <text evidence="6">Repressor which binds to the hutP region in the histidine utilization (hut) operon. It blocks the expression of all the hut genes in the absence of inducer.</text>
</comment>
<comment type="caution">
    <text evidence="11">The sequence shown here is derived from an EMBL/GenBank/DDBJ whole genome shotgun (WGS) entry which is preliminary data.</text>
</comment>
<dbReference type="InterPro" id="IPR036388">
    <property type="entry name" value="WH-like_DNA-bd_sf"/>
</dbReference>
<dbReference type="SMART" id="SM00345">
    <property type="entry name" value="HTH_GNTR"/>
    <property type="match status" value="1"/>
</dbReference>
<dbReference type="SUPFAM" id="SSF46785">
    <property type="entry name" value="Winged helix' DNA-binding domain"/>
    <property type="match status" value="1"/>
</dbReference>
<keyword evidence="12" id="KW-1185">Reference proteome</keyword>
<evidence type="ECO:0000256" key="8">
    <source>
        <dbReference type="ARBA" id="ARBA00071620"/>
    </source>
</evidence>
<evidence type="ECO:0000256" key="3">
    <source>
        <dbReference type="ARBA" id="ARBA00023015"/>
    </source>
</evidence>
<dbReference type="GO" id="GO:0003700">
    <property type="term" value="F:DNA-binding transcription factor activity"/>
    <property type="evidence" value="ECO:0007669"/>
    <property type="project" value="UniProtKB-UniRule"/>
</dbReference>
<keyword evidence="5" id="KW-0804">Transcription</keyword>
<dbReference type="CDD" id="cd07377">
    <property type="entry name" value="WHTH_GntR"/>
    <property type="match status" value="1"/>
</dbReference>
<dbReference type="FunFam" id="1.10.10.10:FF:000079">
    <property type="entry name" value="GntR family transcriptional regulator"/>
    <property type="match status" value="1"/>
</dbReference>
<dbReference type="OrthoDB" id="9808698at2"/>
<proteinExistence type="predicted"/>
<dbReference type="Pfam" id="PF00392">
    <property type="entry name" value="GntR"/>
    <property type="match status" value="1"/>
</dbReference>
<dbReference type="InterPro" id="IPR011663">
    <property type="entry name" value="UTRA"/>
</dbReference>
<evidence type="ECO:0000313" key="11">
    <source>
        <dbReference type="EMBL" id="PCK33505.1"/>
    </source>
</evidence>
<dbReference type="Gene3D" id="1.10.10.10">
    <property type="entry name" value="Winged helix-like DNA-binding domain superfamily/Winged helix DNA-binding domain"/>
    <property type="match status" value="1"/>
</dbReference>
<gene>
    <name evidence="11" type="primary">hutC</name>
    <name evidence="11" type="ORF">CEX98_01910</name>
</gene>
<evidence type="ECO:0000256" key="4">
    <source>
        <dbReference type="ARBA" id="ARBA00023125"/>
    </source>
</evidence>
<organism evidence="11 12">
    <name type="scientific">Pseudoalteromonas piscicida</name>
    <dbReference type="NCBI Taxonomy" id="43662"/>
    <lineage>
        <taxon>Bacteria</taxon>
        <taxon>Pseudomonadati</taxon>
        <taxon>Pseudomonadota</taxon>
        <taxon>Gammaproteobacteria</taxon>
        <taxon>Alteromonadales</taxon>
        <taxon>Pseudoalteromonadaceae</taxon>
        <taxon>Pseudoalteromonas</taxon>
    </lineage>
</organism>
<dbReference type="FunFam" id="3.40.1410.10:FF:000004">
    <property type="entry name" value="Histidine utilization repressor"/>
    <property type="match status" value="1"/>
</dbReference>
<sequence length="260" mass="29502">MLVYTREVCHLYLHKYQLEITTVADIPKFALIKQHIIDNIRAARWHENERVPSENELADQFNVSRMTARRALSELTEAGILTRSQGLGTFVASFKSQSSLLEIRNIADEVNARNGKYTCTVLTLELIAAVAPIAIALGVEVDAPVYRSVIVHNENEQPLQVEERFVNPLSAPEYLDQNFEQITPHEYLSQVAPLTEARHTVEAIMPSQEVCQWLGLYNEEPCLQMIRRTWSAKGIVSFARLISPGSKYRLGGHLTFKQKQ</sequence>
<dbReference type="Pfam" id="PF07702">
    <property type="entry name" value="UTRA"/>
    <property type="match status" value="1"/>
</dbReference>
<dbReference type="InterPro" id="IPR001034">
    <property type="entry name" value="DeoR_HTH"/>
</dbReference>
<protein>
    <recommendedName>
        <fullName evidence="8 9">Histidine utilization repressor</fullName>
    </recommendedName>
</protein>
<keyword evidence="2" id="KW-0369">Histidine metabolism</keyword>
<dbReference type="InterPro" id="IPR010248">
    <property type="entry name" value="His_ut_repres"/>
</dbReference>
<dbReference type="PRINTS" id="PR00035">
    <property type="entry name" value="HTHGNTR"/>
</dbReference>
<dbReference type="SMART" id="SM00866">
    <property type="entry name" value="UTRA"/>
    <property type="match status" value="1"/>
</dbReference>
<dbReference type="InterPro" id="IPR028978">
    <property type="entry name" value="Chorismate_lyase_/UTRA_dom_sf"/>
</dbReference>
<dbReference type="PANTHER" id="PTHR44846:SF16">
    <property type="entry name" value="TRANSCRIPTIONAL REGULATOR PHNF-RELATED"/>
    <property type="match status" value="1"/>
</dbReference>
<dbReference type="Proteomes" id="UP000228621">
    <property type="component" value="Unassembled WGS sequence"/>
</dbReference>
<dbReference type="NCBIfam" id="TIGR02018">
    <property type="entry name" value="his_ut_repres"/>
    <property type="match status" value="1"/>
</dbReference>
<dbReference type="GO" id="GO:0045892">
    <property type="term" value="P:negative regulation of DNA-templated transcription"/>
    <property type="evidence" value="ECO:0007669"/>
    <property type="project" value="UniProtKB-UniRule"/>
</dbReference>
<evidence type="ECO:0000256" key="2">
    <source>
        <dbReference type="ARBA" id="ARBA00022808"/>
    </source>
</evidence>
<dbReference type="RefSeq" id="WP_099640450.1">
    <property type="nucleotide sequence ID" value="NZ_NKHF01000007.1"/>
</dbReference>
<dbReference type="InterPro" id="IPR036390">
    <property type="entry name" value="WH_DNA-bd_sf"/>
</dbReference>
<dbReference type="SUPFAM" id="SSF64288">
    <property type="entry name" value="Chorismate lyase-like"/>
    <property type="match status" value="1"/>
</dbReference>
<keyword evidence="1" id="KW-0678">Repressor</keyword>
<keyword evidence="3" id="KW-0805">Transcription regulation</keyword>
<dbReference type="InterPro" id="IPR050679">
    <property type="entry name" value="Bact_HTH_transcr_reg"/>
</dbReference>
<reference evidence="12" key="1">
    <citation type="journal article" date="2019" name="Genome Announc.">
        <title>Draft Genome Sequence of Pseudoalteromonas piscicida Strain 36Y ROTHPW, an Hypersaline Seawater Isolate from the South Coast of Sonora, Mexico.</title>
        <authorList>
            <person name="Sanchez-Diaz R."/>
            <person name="Molina-Garza Z.J."/>
            <person name="Cruz-Suarez L.E."/>
            <person name="Selvin J."/>
            <person name="Kiran G.S."/>
            <person name="Ibarra-Gamez J.C."/>
            <person name="Gomez-Gil B."/>
            <person name="Galaviz-Silva L."/>
        </authorList>
    </citation>
    <scope>NUCLEOTIDE SEQUENCE [LARGE SCALE GENOMIC DNA]</scope>
    <source>
        <strain evidence="12">36Y_RITHPW</strain>
    </source>
</reference>
<evidence type="ECO:0000313" key="12">
    <source>
        <dbReference type="Proteomes" id="UP000228621"/>
    </source>
</evidence>
<feature type="domain" description="HTH gntR-type" evidence="10">
    <location>
        <begin position="26"/>
        <end position="94"/>
    </location>
</feature>
<dbReference type="AlphaFoldDB" id="A0A2A5JVN6"/>
<dbReference type="GO" id="GO:0006547">
    <property type="term" value="P:L-histidine metabolic process"/>
    <property type="evidence" value="ECO:0007669"/>
    <property type="project" value="UniProtKB-UniRule"/>
</dbReference>
<accession>A0A2A5JVN6</accession>
<dbReference type="EMBL" id="NKHF01000007">
    <property type="protein sequence ID" value="PCK33505.1"/>
    <property type="molecule type" value="Genomic_DNA"/>
</dbReference>
<dbReference type="Gene3D" id="3.40.1410.10">
    <property type="entry name" value="Chorismate lyase-like"/>
    <property type="match status" value="1"/>
</dbReference>
<evidence type="ECO:0000256" key="5">
    <source>
        <dbReference type="ARBA" id="ARBA00023163"/>
    </source>
</evidence>